<keyword evidence="1" id="KW-0472">Membrane</keyword>
<dbReference type="AlphaFoldDB" id="A0A239K7P9"/>
<dbReference type="EMBL" id="FZPC01000015">
    <property type="protein sequence ID" value="SNT14031.1"/>
    <property type="molecule type" value="Genomic_DNA"/>
</dbReference>
<dbReference type="RefSeq" id="WP_089392207.1">
    <property type="nucleotide sequence ID" value="NZ_FNEC01000015.1"/>
</dbReference>
<reference evidence="2 5" key="1">
    <citation type="submission" date="2016-10" db="EMBL/GenBank/DDBJ databases">
        <authorList>
            <person name="de Groot N.N."/>
        </authorList>
    </citation>
    <scope>NUCLEOTIDE SEQUENCE [LARGE SCALE GENOMIC DNA]</scope>
    <source>
        <strain evidence="2 5">CCM 7361</strain>
    </source>
</reference>
<dbReference type="Proteomes" id="UP000199693">
    <property type="component" value="Unassembled WGS sequence"/>
</dbReference>
<keyword evidence="1" id="KW-1133">Transmembrane helix</keyword>
<evidence type="ECO:0000313" key="4">
    <source>
        <dbReference type="Proteomes" id="UP000198309"/>
    </source>
</evidence>
<accession>A0A239K7P9</accession>
<organism evidence="2 5">
    <name type="scientific">Pseudomonas delhiensis</name>
    <dbReference type="NCBI Taxonomy" id="366289"/>
    <lineage>
        <taxon>Bacteria</taxon>
        <taxon>Pseudomonadati</taxon>
        <taxon>Pseudomonadota</taxon>
        <taxon>Gammaproteobacteria</taxon>
        <taxon>Pseudomonadales</taxon>
        <taxon>Pseudomonadaceae</taxon>
        <taxon>Pseudomonas</taxon>
    </lineage>
</organism>
<name>A0A239K7P9_9PSED</name>
<sequence length="99" mass="10641">MTAASPERALCRRWSRVASLLLAAPLALVLLIHPALMLDARGGYSHGLLMLVMLGVSGGFVHGVGFDPRGRLWALLFGPAVAWPLMLLGYGLLLYVRTS</sequence>
<keyword evidence="1" id="KW-0812">Transmembrane</keyword>
<gene>
    <name evidence="2" type="ORF">SAMN05216189_1015127</name>
    <name evidence="3" type="ORF">SAMN06295949_11512</name>
</gene>
<evidence type="ECO:0000313" key="3">
    <source>
        <dbReference type="EMBL" id="SNT14031.1"/>
    </source>
</evidence>
<evidence type="ECO:0000256" key="1">
    <source>
        <dbReference type="SAM" id="Phobius"/>
    </source>
</evidence>
<reference evidence="3 4" key="2">
    <citation type="submission" date="2017-06" db="EMBL/GenBank/DDBJ databases">
        <authorList>
            <person name="Varghese N."/>
            <person name="Submissions S."/>
        </authorList>
    </citation>
    <scope>NUCLEOTIDE SEQUENCE [LARGE SCALE GENOMIC DNA]</scope>
    <source>
        <strain evidence="3 4">RLD-1</strain>
    </source>
</reference>
<dbReference type="EMBL" id="FNEC01000015">
    <property type="protein sequence ID" value="SDJ34664.1"/>
    <property type="molecule type" value="Genomic_DNA"/>
</dbReference>
<evidence type="ECO:0000313" key="2">
    <source>
        <dbReference type="EMBL" id="SDJ34664.1"/>
    </source>
</evidence>
<protein>
    <submittedName>
        <fullName evidence="2">Predicted membrane protein, encoded in cydAB operon</fullName>
    </submittedName>
</protein>
<feature type="transmembrane region" description="Helical" evidence="1">
    <location>
        <begin position="47"/>
        <end position="66"/>
    </location>
</feature>
<keyword evidence="4" id="KW-1185">Reference proteome</keyword>
<dbReference type="InterPro" id="IPR011846">
    <property type="entry name" value="Cyd_oper_YbgE"/>
</dbReference>
<dbReference type="Proteomes" id="UP000198309">
    <property type="component" value="Unassembled WGS sequence"/>
</dbReference>
<dbReference type="Pfam" id="PF09600">
    <property type="entry name" value="Cyd_oper_YbgE"/>
    <property type="match status" value="1"/>
</dbReference>
<evidence type="ECO:0000313" key="5">
    <source>
        <dbReference type="Proteomes" id="UP000199693"/>
    </source>
</evidence>
<proteinExistence type="predicted"/>
<feature type="transmembrane region" description="Helical" evidence="1">
    <location>
        <begin position="73"/>
        <end position="96"/>
    </location>
</feature>